<dbReference type="InterPro" id="IPR024685">
    <property type="entry name" value="Adenylate_cyclase_1_N"/>
</dbReference>
<gene>
    <name evidence="2" type="ORF">IV01_08670</name>
</gene>
<keyword evidence="3" id="KW-1185">Reference proteome</keyword>
<organism evidence="2 3">
    <name type="scientific">Pseudomonas syringae</name>
    <dbReference type="NCBI Taxonomy" id="317"/>
    <lineage>
        <taxon>Bacteria</taxon>
        <taxon>Pseudomonadati</taxon>
        <taxon>Pseudomonadota</taxon>
        <taxon>Gammaproteobacteria</taxon>
        <taxon>Pseudomonadales</taxon>
        <taxon>Pseudomonadaceae</taxon>
        <taxon>Pseudomonas</taxon>
    </lineage>
</organism>
<dbReference type="PIRSF" id="PIRSF001444">
    <property type="entry name" value="Adenylate_cycl"/>
    <property type="match status" value="1"/>
</dbReference>
<dbReference type="PANTHER" id="PTHR38760">
    <property type="entry name" value="ADENYLATE CYCLASE"/>
    <property type="match status" value="1"/>
</dbReference>
<dbReference type="Proteomes" id="UP000028631">
    <property type="component" value="Unassembled WGS sequence"/>
</dbReference>
<dbReference type="GO" id="GO:0006171">
    <property type="term" value="P:cAMP biosynthetic process"/>
    <property type="evidence" value="ECO:0007669"/>
    <property type="project" value="InterPro"/>
</dbReference>
<dbReference type="GO" id="GO:0004016">
    <property type="term" value="F:adenylate cyclase activity"/>
    <property type="evidence" value="ECO:0007669"/>
    <property type="project" value="InterPro"/>
</dbReference>
<dbReference type="RefSeq" id="WP_032627623.1">
    <property type="nucleotide sequence ID" value="NZ_JPQU01000026.1"/>
</dbReference>
<evidence type="ECO:0000313" key="2">
    <source>
        <dbReference type="EMBL" id="KFE56553.1"/>
    </source>
</evidence>
<dbReference type="PANTHER" id="PTHR38760:SF1">
    <property type="entry name" value="ADENYLATE CYCLASE"/>
    <property type="match status" value="1"/>
</dbReference>
<dbReference type="EMBL" id="JPQU01000026">
    <property type="protein sequence ID" value="KFE56553.1"/>
    <property type="molecule type" value="Genomic_DNA"/>
</dbReference>
<evidence type="ECO:0000313" key="3">
    <source>
        <dbReference type="Proteomes" id="UP000028631"/>
    </source>
</evidence>
<dbReference type="Pfam" id="PF12633">
    <property type="entry name" value="Adenyl_cycl_N"/>
    <property type="match status" value="1"/>
</dbReference>
<feature type="domain" description="Adenylate cyclase class-I N-terminal" evidence="1">
    <location>
        <begin position="20"/>
        <end position="216"/>
    </location>
</feature>
<comment type="caution">
    <text evidence="2">The sequence shown here is derived from an EMBL/GenBank/DDBJ whole genome shotgun (WGS) entry which is preliminary data.</text>
</comment>
<dbReference type="NCBIfam" id="NF006983">
    <property type="entry name" value="PRK09450.2-3"/>
    <property type="match status" value="1"/>
</dbReference>
<dbReference type="Pfam" id="PF01295">
    <property type="entry name" value="Adenylate_cycl"/>
    <property type="match status" value="1"/>
</dbReference>
<dbReference type="PATRIC" id="fig|317.175.peg.1798"/>
<proteinExistence type="predicted"/>
<accession>A0A085VM90</accession>
<name>A0A085VM90_PSESX</name>
<protein>
    <submittedName>
        <fullName evidence="2">Adenylate cyclase</fullName>
    </submittedName>
</protein>
<sequence length="949" mass="108670">MTRNSEIRPDLDQGIDRVVLTQLRTRFMTLSNGRLSRALEGMSTRQQTVLNLLPLFFHVNHPLLPGYVSGSTPAGVSNYQPSTLALAEAQRLTRSFSYKSPLGTVRQPIHGLFLMGSLGTLAQAEESDMDVWVCHDPELTDSEIAELRRKCQALEAWADSQGAEAHFFLIDPQRFVTGERDAQLSSDDCGTTQHYLLLDEFYRTAICLAGRTPMWWLVPTYEERRYTDFTHTLLSKRFIRADEVLDLGHLAQIPPGEFLGAGLWQLFKGIESPYKSVLKLLLIEVYASEHPQVQCLSLRFKEAVFANQLDLDELDPYMVVYRRIEEYLVQRGESERLELVRRALYLKVNKKLTGSTRLRSTGWQRQLLERLTQEWGWNERQLLLLDSRSQWKVRQVTLERRTLVNELNYSYRFLTQFARTQNVGSSANTRDLNVLGRRLYAAFERKAGKIEYINPGIAPDLAEDTLTLVQSDNRREPGKTQWALYNGSLGPQDWLNFSPIKRSRELLELLTWCHRNNIIDTSTRLALHPGSSDLSEIELFNLLGALQQQIPMPLEVVSEERLLSASVPREILLLVNVGVDPLRHHRDLNILMTTERTDSLSYAGVRENLVLTLDQITLNSWNEILVTRHDGEHALLDCLSDLLSNLPVGAAQPVVRVRCFCHNRAPAIAQRVEELVATAQLLHAQRLNHRYLIQVQQQYHVLEMVPAQPVTQVVINSLAGLFEYLGEEIPRYSPLHLDPHALAEHDLALILPSGQPECIQVFYRINQATAELYVLDERNALWHQSLPYHDETSLLMPLQRFFRSLVYRRGAMLPLDNPLEPTRLDILYYQLLPSGLARARRIEPRNAPVAMDKPFYDVQAIIEEASPGQVSVTLYCDNQEFSELEHGDQLFSVVARQILEQRIEPERYRCYITDLDLSGLLGDSRGQSILYLRYKAHLEKSLNDAMAQA</sequence>
<dbReference type="InterPro" id="IPR000274">
    <property type="entry name" value="Adenylate_cyclase_1"/>
</dbReference>
<evidence type="ECO:0000259" key="1">
    <source>
        <dbReference type="Pfam" id="PF12633"/>
    </source>
</evidence>
<dbReference type="OrthoDB" id="5571448at2"/>
<dbReference type="AlphaFoldDB" id="A0A085VM90"/>
<reference evidence="2 3" key="1">
    <citation type="submission" date="2014-07" db="EMBL/GenBank/DDBJ databases">
        <title>Draft Genome Sequences of Environmental Pseudomonas syringae strains.</title>
        <authorList>
            <person name="Baltrus D.A."/>
            <person name="Berge O."/>
            <person name="Morris C."/>
        </authorList>
    </citation>
    <scope>NUCLEOTIDE SEQUENCE [LARGE SCALE GENOMIC DNA]</scope>
    <source>
        <strain evidence="2 3">GAW0119</strain>
    </source>
</reference>